<proteinExistence type="predicted"/>
<protein>
    <submittedName>
        <fullName evidence="2">Uncharacterized protein</fullName>
    </submittedName>
</protein>
<dbReference type="EMBL" id="JFZB01000007">
    <property type="protein sequence ID" value="KFI28109.1"/>
    <property type="molecule type" value="Genomic_DNA"/>
</dbReference>
<keyword evidence="3" id="KW-1185">Reference proteome</keyword>
<name>A0A086Y1F9_9RHOB</name>
<evidence type="ECO:0000256" key="1">
    <source>
        <dbReference type="SAM" id="MobiDB-lite"/>
    </source>
</evidence>
<evidence type="ECO:0000313" key="2">
    <source>
        <dbReference type="EMBL" id="KFI28109.1"/>
    </source>
</evidence>
<evidence type="ECO:0000313" key="3">
    <source>
        <dbReference type="Proteomes" id="UP000028824"/>
    </source>
</evidence>
<organism evidence="2 3">
    <name type="scientific">Paenirhodobacter enshiensis</name>
    <dbReference type="NCBI Taxonomy" id="1105367"/>
    <lineage>
        <taxon>Bacteria</taxon>
        <taxon>Pseudomonadati</taxon>
        <taxon>Pseudomonadota</taxon>
        <taxon>Alphaproteobacteria</taxon>
        <taxon>Rhodobacterales</taxon>
        <taxon>Rhodobacter group</taxon>
        <taxon>Paenirhodobacter</taxon>
    </lineage>
</organism>
<reference evidence="2 3" key="1">
    <citation type="submission" date="2014-03" db="EMBL/GenBank/DDBJ databases">
        <title>Genome of Paenirhodobacter enshiensis DW2-9.</title>
        <authorList>
            <person name="Wang D."/>
            <person name="Wang G."/>
        </authorList>
    </citation>
    <scope>NUCLEOTIDE SEQUENCE [LARGE SCALE GENOMIC DNA]</scope>
    <source>
        <strain evidence="2 3">DW2-9</strain>
    </source>
</reference>
<gene>
    <name evidence="2" type="ORF">CG50_14470</name>
</gene>
<sequence>MENLNKRVSGWIAGANGNGVKGTEIALAAIRHIPASGDSTLFARMFKVDNKAYQKSLSLIAAAFGMVVVKDKDGRPTGMRMKEKGVAMAIDPIALRKLEQAAEDKLPLGGSRIATLFGKPKVEKPAPAAEPEPETEAENETESAEILMLPAPAPDMSLVEQIIAYVGDMPLQDLDAIMDAIVLRKVELAQKAA</sequence>
<feature type="compositionally biased region" description="Acidic residues" evidence="1">
    <location>
        <begin position="131"/>
        <end position="143"/>
    </location>
</feature>
<dbReference type="AlphaFoldDB" id="A0A086Y1F9"/>
<accession>A0A086Y1F9</accession>
<feature type="region of interest" description="Disordered" evidence="1">
    <location>
        <begin position="120"/>
        <end position="143"/>
    </location>
</feature>
<dbReference type="Proteomes" id="UP000028824">
    <property type="component" value="Unassembled WGS sequence"/>
</dbReference>
<comment type="caution">
    <text evidence="2">The sequence shown here is derived from an EMBL/GenBank/DDBJ whole genome shotgun (WGS) entry which is preliminary data.</text>
</comment>
<dbReference type="RefSeq" id="WP_036636164.1">
    <property type="nucleotide sequence ID" value="NZ_JFZB01000007.1"/>
</dbReference>